<organism evidence="1">
    <name type="scientific">Anopheles atroparvus</name>
    <name type="common">European mosquito</name>
    <dbReference type="NCBI Taxonomy" id="41427"/>
    <lineage>
        <taxon>Eukaryota</taxon>
        <taxon>Metazoa</taxon>
        <taxon>Ecdysozoa</taxon>
        <taxon>Arthropoda</taxon>
        <taxon>Hexapoda</taxon>
        <taxon>Insecta</taxon>
        <taxon>Pterygota</taxon>
        <taxon>Neoptera</taxon>
        <taxon>Endopterygota</taxon>
        <taxon>Diptera</taxon>
        <taxon>Nematocera</taxon>
        <taxon>Culicoidea</taxon>
        <taxon>Culicidae</taxon>
        <taxon>Anophelinae</taxon>
        <taxon>Anopheles</taxon>
    </lineage>
</organism>
<proteinExistence type="predicted"/>
<accession>A0A182ITQ8</accession>
<reference evidence="1" key="1">
    <citation type="submission" date="2022-08" db="UniProtKB">
        <authorList>
            <consortium name="EnsemblMetazoa"/>
        </authorList>
    </citation>
    <scope>IDENTIFICATION</scope>
    <source>
        <strain evidence="1">EBRO</strain>
    </source>
</reference>
<dbReference type="VEuPathDB" id="VectorBase:AATE005314"/>
<protein>
    <submittedName>
        <fullName evidence="1">Uncharacterized protein</fullName>
    </submittedName>
</protein>
<dbReference type="EnsemblMetazoa" id="AATE005314-RA">
    <property type="protein sequence ID" value="AATE005314-PA.1"/>
    <property type="gene ID" value="AATE005314"/>
</dbReference>
<name>A0A182ITQ8_ANOAO</name>
<evidence type="ECO:0000313" key="1">
    <source>
        <dbReference type="EnsemblMetazoa" id="AATE005314-PA.1"/>
    </source>
</evidence>
<dbReference type="AlphaFoldDB" id="A0A182ITQ8"/>
<sequence>MRSLLTPLHLPDGGGAGGGPLFHQVPIEGGTPDRTELSEAECDIDTIKKLKLGMRSSLCIMIGNVGSNRSSRQQATHNAQANQKSPRRSVILVLEVTQEAGKERQVPIEGGTPDRTELSEAECDIDTIKKLKLGMRSSLCIMIGNVGSNRSSRQQATHNAQANQKSPRRSVILVLEVTQEAGKERERMNGKQKGSVIRKELNGH</sequence>